<feature type="domain" description="TF-B3" evidence="7">
    <location>
        <begin position="31"/>
        <end position="124"/>
    </location>
</feature>
<dbReference type="InterPro" id="IPR015300">
    <property type="entry name" value="DNA-bd_pseudobarrel_sf"/>
</dbReference>
<dbReference type="OrthoDB" id="1666376at2759"/>
<dbReference type="InterPro" id="IPR003340">
    <property type="entry name" value="B3_DNA-bd"/>
</dbReference>
<comment type="subcellular location">
    <subcellularLocation>
        <location evidence="1">Nucleus</location>
    </subcellularLocation>
</comment>
<evidence type="ECO:0000256" key="3">
    <source>
        <dbReference type="ARBA" id="ARBA00023125"/>
    </source>
</evidence>
<evidence type="ECO:0000256" key="5">
    <source>
        <dbReference type="ARBA" id="ARBA00023242"/>
    </source>
</evidence>
<dbReference type="Proteomes" id="UP000236161">
    <property type="component" value="Unassembled WGS sequence"/>
</dbReference>
<evidence type="ECO:0000256" key="2">
    <source>
        <dbReference type="ARBA" id="ARBA00023015"/>
    </source>
</evidence>
<keyword evidence="9" id="KW-1185">Reference proteome</keyword>
<reference evidence="8 9" key="1">
    <citation type="journal article" date="2017" name="Nature">
        <title>The Apostasia genome and the evolution of orchids.</title>
        <authorList>
            <person name="Zhang G.Q."/>
            <person name="Liu K.W."/>
            <person name="Li Z."/>
            <person name="Lohaus R."/>
            <person name="Hsiao Y.Y."/>
            <person name="Niu S.C."/>
            <person name="Wang J.Y."/>
            <person name="Lin Y.C."/>
            <person name="Xu Q."/>
            <person name="Chen L.J."/>
            <person name="Yoshida K."/>
            <person name="Fujiwara S."/>
            <person name="Wang Z.W."/>
            <person name="Zhang Y.Q."/>
            <person name="Mitsuda N."/>
            <person name="Wang M."/>
            <person name="Liu G.H."/>
            <person name="Pecoraro L."/>
            <person name="Huang H.X."/>
            <person name="Xiao X.J."/>
            <person name="Lin M."/>
            <person name="Wu X.Y."/>
            <person name="Wu W.L."/>
            <person name="Chen Y.Y."/>
            <person name="Chang S.B."/>
            <person name="Sakamoto S."/>
            <person name="Ohme-Takagi M."/>
            <person name="Yagi M."/>
            <person name="Zeng S.J."/>
            <person name="Shen C.Y."/>
            <person name="Yeh C.M."/>
            <person name="Luo Y.B."/>
            <person name="Tsai W.C."/>
            <person name="Van de Peer Y."/>
            <person name="Liu Z.J."/>
        </authorList>
    </citation>
    <scope>NUCLEOTIDE SEQUENCE [LARGE SCALE GENOMIC DNA]</scope>
    <source>
        <strain evidence="9">cv. Shenzhen</strain>
        <tissue evidence="8">Stem</tissue>
    </source>
</reference>
<gene>
    <name evidence="8" type="ORF">AXF42_Ash019941</name>
</gene>
<dbReference type="InterPro" id="IPR044837">
    <property type="entry name" value="REM16-like"/>
</dbReference>
<dbReference type="CDD" id="cd10017">
    <property type="entry name" value="B3_DNA"/>
    <property type="match status" value="2"/>
</dbReference>
<dbReference type="GO" id="GO:0003677">
    <property type="term" value="F:DNA binding"/>
    <property type="evidence" value="ECO:0007669"/>
    <property type="project" value="UniProtKB-KW"/>
</dbReference>
<evidence type="ECO:0000256" key="4">
    <source>
        <dbReference type="ARBA" id="ARBA00023163"/>
    </source>
</evidence>
<dbReference type="STRING" id="1088818.A0A2I0AZI2"/>
<keyword evidence="3" id="KW-0238">DNA-binding</keyword>
<proteinExistence type="predicted"/>
<evidence type="ECO:0000256" key="6">
    <source>
        <dbReference type="SAM" id="MobiDB-lite"/>
    </source>
</evidence>
<feature type="compositionally biased region" description="Polar residues" evidence="6">
    <location>
        <begin position="214"/>
        <end position="230"/>
    </location>
</feature>
<evidence type="ECO:0000313" key="8">
    <source>
        <dbReference type="EMBL" id="PKA60952.1"/>
    </source>
</evidence>
<dbReference type="GO" id="GO:0005634">
    <property type="term" value="C:nucleus"/>
    <property type="evidence" value="ECO:0007669"/>
    <property type="project" value="UniProtKB-SubCell"/>
</dbReference>
<dbReference type="PROSITE" id="PS50863">
    <property type="entry name" value="B3"/>
    <property type="match status" value="2"/>
</dbReference>
<keyword evidence="5" id="KW-0539">Nucleus</keyword>
<dbReference type="SMART" id="SM01019">
    <property type="entry name" value="B3"/>
    <property type="match status" value="2"/>
</dbReference>
<protein>
    <submittedName>
        <fullName evidence="8">B3 domain-containing protein</fullName>
    </submittedName>
</protein>
<dbReference type="Gene3D" id="2.40.330.10">
    <property type="entry name" value="DNA-binding pseudobarrel domain"/>
    <property type="match status" value="2"/>
</dbReference>
<accession>A0A2I0AZI2</accession>
<evidence type="ECO:0000259" key="7">
    <source>
        <dbReference type="PROSITE" id="PS50863"/>
    </source>
</evidence>
<dbReference type="Pfam" id="PF02362">
    <property type="entry name" value="B3"/>
    <property type="match status" value="2"/>
</dbReference>
<keyword evidence="4" id="KW-0804">Transcription</keyword>
<dbReference type="PANTHER" id="PTHR31391:SF106">
    <property type="entry name" value="B3 DOMAIN-CONTAINING PROTEIN OS01G0723500"/>
    <property type="match status" value="1"/>
</dbReference>
<organism evidence="8 9">
    <name type="scientific">Apostasia shenzhenica</name>
    <dbReference type="NCBI Taxonomy" id="1088818"/>
    <lineage>
        <taxon>Eukaryota</taxon>
        <taxon>Viridiplantae</taxon>
        <taxon>Streptophyta</taxon>
        <taxon>Embryophyta</taxon>
        <taxon>Tracheophyta</taxon>
        <taxon>Spermatophyta</taxon>
        <taxon>Magnoliopsida</taxon>
        <taxon>Liliopsida</taxon>
        <taxon>Asparagales</taxon>
        <taxon>Orchidaceae</taxon>
        <taxon>Apostasioideae</taxon>
        <taxon>Apostasia</taxon>
    </lineage>
</organism>
<feature type="region of interest" description="Disordered" evidence="6">
    <location>
        <begin position="198"/>
        <end position="230"/>
    </location>
</feature>
<dbReference type="SUPFAM" id="SSF101936">
    <property type="entry name" value="DNA-binding pseudobarrel domain"/>
    <property type="match status" value="2"/>
</dbReference>
<dbReference type="PANTHER" id="PTHR31391">
    <property type="entry name" value="B3 DOMAIN-CONTAINING PROTEIN OS11G0197600-RELATED"/>
    <property type="match status" value="1"/>
</dbReference>
<sequence>MGEECKHCKKWKEQCQRFEEHFYWDHVDATRMHFSKLMFGDFSNSMVIPKKFMDYFSGELLEAVELKVPSGNIWHVSLRKTNDGAALECGWRKFIEDHDIQENDTLVFKYDGNSSFFVLMFDQGGCEKAAAHCPKRWNPVFNFCESPPGKSSQRRANGFPRYTSQELLPSFDDEMLKARKSSQDKHVRLGSKFRKISSNKKQLVPSNDEETLNGLDSMTTEGTESPSTEVCLDNQSNFKDVIMSKRLHLTAEEKSKVLSFVETIQTDKPYFVSFMVRTSILKRFYMSIPMKFAEEYLPQTSQLALLLLPEKTRSWSVQLLVQKQSVGFSCGWKEFVKDNNLKVGNVCLFELLGIQDGVTVIVHINRSYPTELVPKQ</sequence>
<dbReference type="EMBL" id="KZ451934">
    <property type="protein sequence ID" value="PKA60952.1"/>
    <property type="molecule type" value="Genomic_DNA"/>
</dbReference>
<evidence type="ECO:0000313" key="9">
    <source>
        <dbReference type="Proteomes" id="UP000236161"/>
    </source>
</evidence>
<name>A0A2I0AZI2_9ASPA</name>
<evidence type="ECO:0000256" key="1">
    <source>
        <dbReference type="ARBA" id="ARBA00004123"/>
    </source>
</evidence>
<keyword evidence="2" id="KW-0805">Transcription regulation</keyword>
<dbReference type="AlphaFoldDB" id="A0A2I0AZI2"/>
<feature type="domain" description="TF-B3" evidence="7">
    <location>
        <begin position="271"/>
        <end position="368"/>
    </location>
</feature>